<dbReference type="Gene3D" id="1.25.40.10">
    <property type="entry name" value="Tetratricopeptide repeat domain"/>
    <property type="match status" value="4"/>
</dbReference>
<organism evidence="4">
    <name type="scientific">Selaginella moellendorffii</name>
    <name type="common">Spikemoss</name>
    <dbReference type="NCBI Taxonomy" id="88036"/>
    <lineage>
        <taxon>Eukaryota</taxon>
        <taxon>Viridiplantae</taxon>
        <taxon>Streptophyta</taxon>
        <taxon>Embryophyta</taxon>
        <taxon>Tracheophyta</taxon>
        <taxon>Lycopodiopsida</taxon>
        <taxon>Selaginellales</taxon>
        <taxon>Selaginellaceae</taxon>
        <taxon>Selaginella</taxon>
    </lineage>
</organism>
<name>D8RYP4_SELML</name>
<sequence>MLSFSGLAALSQDRCSQDEDGLELLDPSSIVSRLRECKSLEGVKRLDNHIVKCFPENRHLANMLVLAYGKCRSVSDARKVFDGIEEPNVFSWTVIIAAYAENEDHREAVQFFRRMNQEGVRANQVTLITVLSSCSASLDRLADGRTVHGCITGSSFETYRPLQTALVNMYGKYGRVREARAVFDGMAERDDVVSWSVVISSLTQHELADEGLLLFRAMLAEGVAPNHATLVNCLDACSFSKNLGDGRVVHGVAKSLGMESSSPVVATAVLDMYSRCGSLVDAKRMFEKISSRDVVAWTAMISAYQQEGLSDQAMKLFRSMDLDGVRPNETTFMRLVAVCMDQNSLARGRMIHSRIIEEGLEASTSVSNALITFYGQSGSLAEASRVFGRMAAATLISWTAIISAFAQHSHSQRALELYQRMDSEGIKPDDVTFITILFACSHSGMVEEGRRYFLAMVGDHGIESSVQHLDCLVDLLGRAGWLEEAEKLARSMPLGKNRVALTAVFGACQIHDDSERAERLSREIEFRASDPAGWADLDRWWI</sequence>
<dbReference type="Pfam" id="PF13041">
    <property type="entry name" value="PPR_2"/>
    <property type="match status" value="3"/>
</dbReference>
<dbReference type="STRING" id="88036.D8RYP4"/>
<dbReference type="Gramene" id="EFJ22608">
    <property type="protein sequence ID" value="EFJ22608"/>
    <property type="gene ID" value="SELMODRAFT_105197"/>
</dbReference>
<evidence type="ECO:0000256" key="2">
    <source>
        <dbReference type="PROSITE-ProRule" id="PRU00708"/>
    </source>
</evidence>
<dbReference type="GO" id="GO:0003723">
    <property type="term" value="F:RNA binding"/>
    <property type="evidence" value="ECO:0007669"/>
    <property type="project" value="InterPro"/>
</dbReference>
<dbReference type="KEGG" id="smo:SELMODRAFT_105197"/>
<dbReference type="PANTHER" id="PTHR24015">
    <property type="entry name" value="OS07G0578800 PROTEIN-RELATED"/>
    <property type="match status" value="1"/>
</dbReference>
<dbReference type="Proteomes" id="UP000001514">
    <property type="component" value="Unassembled WGS sequence"/>
</dbReference>
<dbReference type="InterPro" id="IPR002885">
    <property type="entry name" value="PPR_rpt"/>
</dbReference>
<accession>D8RYP4</accession>
<dbReference type="HOGENOM" id="CLU_002706_0_1_1"/>
<dbReference type="EMBL" id="GL377595">
    <property type="protein sequence ID" value="EFJ22608.1"/>
    <property type="molecule type" value="Genomic_DNA"/>
</dbReference>
<dbReference type="PROSITE" id="PS51375">
    <property type="entry name" value="PPR"/>
    <property type="match status" value="4"/>
</dbReference>
<dbReference type="FunFam" id="1.25.40.10:FF:000158">
    <property type="entry name" value="pentatricopeptide repeat-containing protein At2g33680"/>
    <property type="match status" value="1"/>
</dbReference>
<dbReference type="AlphaFoldDB" id="D8RYP4"/>
<dbReference type="GO" id="GO:0048731">
    <property type="term" value="P:system development"/>
    <property type="evidence" value="ECO:0007669"/>
    <property type="project" value="UniProtKB-ARBA"/>
</dbReference>
<protein>
    <recommendedName>
        <fullName evidence="5">Pentacotripeptide-repeat region of PRORP domain-containing protein</fullName>
    </recommendedName>
</protein>
<evidence type="ECO:0000313" key="4">
    <source>
        <dbReference type="Proteomes" id="UP000001514"/>
    </source>
</evidence>
<keyword evidence="1" id="KW-0677">Repeat</keyword>
<keyword evidence="4" id="KW-1185">Reference proteome</keyword>
<gene>
    <name evidence="3" type="ORF">SELMODRAFT_105197</name>
</gene>
<dbReference type="PANTHER" id="PTHR24015:SF548">
    <property type="entry name" value="OS08G0340900 PROTEIN"/>
    <property type="match status" value="1"/>
</dbReference>
<dbReference type="GO" id="GO:0009451">
    <property type="term" value="P:RNA modification"/>
    <property type="evidence" value="ECO:0000318"/>
    <property type="project" value="GO_Central"/>
</dbReference>
<reference evidence="3 4" key="1">
    <citation type="journal article" date="2011" name="Science">
        <title>The Selaginella genome identifies genetic changes associated with the evolution of vascular plants.</title>
        <authorList>
            <person name="Banks J.A."/>
            <person name="Nishiyama T."/>
            <person name="Hasebe M."/>
            <person name="Bowman J.L."/>
            <person name="Gribskov M."/>
            <person name="dePamphilis C."/>
            <person name="Albert V.A."/>
            <person name="Aono N."/>
            <person name="Aoyama T."/>
            <person name="Ambrose B.A."/>
            <person name="Ashton N.W."/>
            <person name="Axtell M.J."/>
            <person name="Barker E."/>
            <person name="Barker M.S."/>
            <person name="Bennetzen J.L."/>
            <person name="Bonawitz N.D."/>
            <person name="Chapple C."/>
            <person name="Cheng C."/>
            <person name="Correa L.G."/>
            <person name="Dacre M."/>
            <person name="DeBarry J."/>
            <person name="Dreyer I."/>
            <person name="Elias M."/>
            <person name="Engstrom E.M."/>
            <person name="Estelle M."/>
            <person name="Feng L."/>
            <person name="Finet C."/>
            <person name="Floyd S.K."/>
            <person name="Frommer W.B."/>
            <person name="Fujita T."/>
            <person name="Gramzow L."/>
            <person name="Gutensohn M."/>
            <person name="Harholt J."/>
            <person name="Hattori M."/>
            <person name="Heyl A."/>
            <person name="Hirai T."/>
            <person name="Hiwatashi Y."/>
            <person name="Ishikawa M."/>
            <person name="Iwata M."/>
            <person name="Karol K.G."/>
            <person name="Koehler B."/>
            <person name="Kolukisaoglu U."/>
            <person name="Kubo M."/>
            <person name="Kurata T."/>
            <person name="Lalonde S."/>
            <person name="Li K."/>
            <person name="Li Y."/>
            <person name="Litt A."/>
            <person name="Lyons E."/>
            <person name="Manning G."/>
            <person name="Maruyama T."/>
            <person name="Michael T.P."/>
            <person name="Mikami K."/>
            <person name="Miyazaki S."/>
            <person name="Morinaga S."/>
            <person name="Murata T."/>
            <person name="Mueller-Roeber B."/>
            <person name="Nelson D.R."/>
            <person name="Obara M."/>
            <person name="Oguri Y."/>
            <person name="Olmstead R.G."/>
            <person name="Onodera N."/>
            <person name="Petersen B.L."/>
            <person name="Pils B."/>
            <person name="Prigge M."/>
            <person name="Rensing S.A."/>
            <person name="Riano-Pachon D.M."/>
            <person name="Roberts A.W."/>
            <person name="Sato Y."/>
            <person name="Scheller H.V."/>
            <person name="Schulz B."/>
            <person name="Schulz C."/>
            <person name="Shakirov E.V."/>
            <person name="Shibagaki N."/>
            <person name="Shinohara N."/>
            <person name="Shippen D.E."/>
            <person name="Soerensen I."/>
            <person name="Sotooka R."/>
            <person name="Sugimoto N."/>
            <person name="Sugita M."/>
            <person name="Sumikawa N."/>
            <person name="Tanurdzic M."/>
            <person name="Theissen G."/>
            <person name="Ulvskov P."/>
            <person name="Wakazuki S."/>
            <person name="Weng J.K."/>
            <person name="Willats W.W."/>
            <person name="Wipf D."/>
            <person name="Wolf P.G."/>
            <person name="Yang L."/>
            <person name="Zimmer A.D."/>
            <person name="Zhu Q."/>
            <person name="Mitros T."/>
            <person name="Hellsten U."/>
            <person name="Loque D."/>
            <person name="Otillar R."/>
            <person name="Salamov A."/>
            <person name="Schmutz J."/>
            <person name="Shapiro H."/>
            <person name="Lindquist E."/>
            <person name="Lucas S."/>
            <person name="Rokhsar D."/>
            <person name="Grigoriev I.V."/>
        </authorList>
    </citation>
    <scope>NUCLEOTIDE SEQUENCE [LARGE SCALE GENOMIC DNA]</scope>
</reference>
<dbReference type="InterPro" id="IPR011990">
    <property type="entry name" value="TPR-like_helical_dom_sf"/>
</dbReference>
<feature type="repeat" description="PPR" evidence="2">
    <location>
        <begin position="191"/>
        <end position="225"/>
    </location>
</feature>
<feature type="repeat" description="PPR" evidence="2">
    <location>
        <begin position="88"/>
        <end position="122"/>
    </location>
</feature>
<evidence type="ECO:0008006" key="5">
    <source>
        <dbReference type="Google" id="ProtNLM"/>
    </source>
</evidence>
<dbReference type="eggNOG" id="KOG4197">
    <property type="taxonomic scope" value="Eukaryota"/>
</dbReference>
<dbReference type="Pfam" id="PF01535">
    <property type="entry name" value="PPR"/>
    <property type="match status" value="4"/>
</dbReference>
<evidence type="ECO:0000313" key="3">
    <source>
        <dbReference type="EMBL" id="EFJ22608.1"/>
    </source>
</evidence>
<feature type="repeat" description="PPR" evidence="2">
    <location>
        <begin position="293"/>
        <end position="327"/>
    </location>
</feature>
<evidence type="ECO:0000256" key="1">
    <source>
        <dbReference type="ARBA" id="ARBA00022737"/>
    </source>
</evidence>
<dbReference type="InterPro" id="IPR046960">
    <property type="entry name" value="PPR_At4g14850-like_plant"/>
</dbReference>
<proteinExistence type="predicted"/>
<dbReference type="NCBIfam" id="TIGR00756">
    <property type="entry name" value="PPR"/>
    <property type="match status" value="5"/>
</dbReference>
<feature type="repeat" description="PPR" evidence="2">
    <location>
        <begin position="394"/>
        <end position="428"/>
    </location>
</feature>
<dbReference type="FunFam" id="1.25.40.10:FF:000196">
    <property type="entry name" value="Pentatricopeptide repeat-containing protein At4g14850"/>
    <property type="match status" value="1"/>
</dbReference>
<dbReference type="InParanoid" id="D8RYP4"/>